<dbReference type="Pfam" id="PF03147">
    <property type="entry name" value="FDX-ACB"/>
    <property type="match status" value="1"/>
</dbReference>
<evidence type="ECO:0000313" key="21">
    <source>
        <dbReference type="Proteomes" id="UP000255517"/>
    </source>
</evidence>
<dbReference type="InterPro" id="IPR033714">
    <property type="entry name" value="tRNA_bind_bactPheRS"/>
</dbReference>
<feature type="binding site" evidence="15">
    <location>
        <position position="470"/>
    </location>
    <ligand>
        <name>Mg(2+)</name>
        <dbReference type="ChEBI" id="CHEBI:18420"/>
        <note>shared with alpha subunit</note>
    </ligand>
</feature>
<evidence type="ECO:0000256" key="2">
    <source>
        <dbReference type="ARBA" id="ARBA00008653"/>
    </source>
</evidence>
<dbReference type="PROSITE" id="PS51483">
    <property type="entry name" value="B5"/>
    <property type="match status" value="1"/>
</dbReference>
<dbReference type="GO" id="GO:0016740">
    <property type="term" value="F:transferase activity"/>
    <property type="evidence" value="ECO:0007669"/>
    <property type="project" value="UniProtKB-ARBA"/>
</dbReference>
<dbReference type="InterPro" id="IPR045864">
    <property type="entry name" value="aa-tRNA-synth_II/BPL/LPL"/>
</dbReference>
<evidence type="ECO:0000256" key="16">
    <source>
        <dbReference type="PROSITE-ProRule" id="PRU00209"/>
    </source>
</evidence>
<dbReference type="PROSITE" id="PS50886">
    <property type="entry name" value="TRBD"/>
    <property type="match status" value="1"/>
</dbReference>
<dbReference type="EMBL" id="UGSZ01000001">
    <property type="protein sequence ID" value="SUB57636.1"/>
    <property type="molecule type" value="Genomic_DNA"/>
</dbReference>
<dbReference type="InterPro" id="IPR012340">
    <property type="entry name" value="NA-bd_OB-fold"/>
</dbReference>
<name>A0A379C7M3_9FIRM</name>
<dbReference type="Pfam" id="PF17759">
    <property type="entry name" value="tRNA_synthFbeta"/>
    <property type="match status" value="1"/>
</dbReference>
<keyword evidence="7 15" id="KW-0479">Metal-binding</keyword>
<evidence type="ECO:0000256" key="11">
    <source>
        <dbReference type="ARBA" id="ARBA00022884"/>
    </source>
</evidence>
<dbReference type="HAMAP" id="MF_00283">
    <property type="entry name" value="Phe_tRNA_synth_beta1"/>
    <property type="match status" value="1"/>
</dbReference>
<dbReference type="PANTHER" id="PTHR10947:SF0">
    <property type="entry name" value="PHENYLALANINE--TRNA LIGASE BETA SUBUNIT"/>
    <property type="match status" value="1"/>
</dbReference>
<dbReference type="Proteomes" id="UP000255517">
    <property type="component" value="Unassembled WGS sequence"/>
</dbReference>
<feature type="domain" description="B5" evidence="19">
    <location>
        <begin position="407"/>
        <end position="482"/>
    </location>
</feature>
<keyword evidence="9 15" id="KW-0067">ATP-binding</keyword>
<dbReference type="Gene3D" id="3.30.70.380">
    <property type="entry name" value="Ferrodoxin-fold anticodon-binding domain"/>
    <property type="match status" value="1"/>
</dbReference>
<keyword evidence="13 15" id="KW-0030">Aminoacyl-tRNA synthetase</keyword>
<dbReference type="GO" id="GO:0000049">
    <property type="term" value="F:tRNA binding"/>
    <property type="evidence" value="ECO:0007669"/>
    <property type="project" value="UniProtKB-UniRule"/>
</dbReference>
<evidence type="ECO:0000259" key="18">
    <source>
        <dbReference type="PROSITE" id="PS51447"/>
    </source>
</evidence>
<comment type="subcellular location">
    <subcellularLocation>
        <location evidence="1 15">Cytoplasm</location>
    </subcellularLocation>
</comment>
<evidence type="ECO:0000256" key="13">
    <source>
        <dbReference type="ARBA" id="ARBA00023146"/>
    </source>
</evidence>
<dbReference type="Gene3D" id="3.50.40.10">
    <property type="entry name" value="Phenylalanyl-trna Synthetase, Chain B, domain 3"/>
    <property type="match status" value="1"/>
</dbReference>
<keyword evidence="12 15" id="KW-0648">Protein biosynthesis</keyword>
<gene>
    <name evidence="15 20" type="primary">pheT</name>
    <name evidence="20" type="ORF">NCTC13149_01485</name>
</gene>
<dbReference type="FunFam" id="2.40.50.140:FF:000045">
    <property type="entry name" value="Phenylalanine--tRNA ligase beta subunit"/>
    <property type="match status" value="1"/>
</dbReference>
<dbReference type="GO" id="GO:0004826">
    <property type="term" value="F:phenylalanine-tRNA ligase activity"/>
    <property type="evidence" value="ECO:0007669"/>
    <property type="project" value="UniProtKB-UniRule"/>
</dbReference>
<evidence type="ECO:0000259" key="17">
    <source>
        <dbReference type="PROSITE" id="PS50886"/>
    </source>
</evidence>
<dbReference type="EC" id="6.1.1.20" evidence="15"/>
<feature type="binding site" evidence="15">
    <location>
        <position position="469"/>
    </location>
    <ligand>
        <name>Mg(2+)</name>
        <dbReference type="ChEBI" id="CHEBI:18420"/>
        <note>shared with alpha subunit</note>
    </ligand>
</feature>
<dbReference type="InterPro" id="IPR004532">
    <property type="entry name" value="Phe-tRNA-ligase_IIc_bsu_bact"/>
</dbReference>
<evidence type="ECO:0000256" key="4">
    <source>
        <dbReference type="ARBA" id="ARBA00022490"/>
    </source>
</evidence>
<sequence>MYVPIKWLKDYIDLDEDIKTLADKLSDSGSHVESIISRSEGIEGVYTGKITEIKKHPDADKLVVCKVNFKDKDLQIVTGAKNVFEGAIVPVALDGAKLHNGIEIKNGLLRGVESQGMMCSLEELGYDVSVIPKEARNGIFIFPKNTEVGADVIELLDLNEPIIEFEITPNRPDCLSIIGMALETAATLDKKIKRPSVEVKNAKGNINDFLEDIQIDTPNCYRYYSRVLSDIKIEPSPLWMQNYLMAAGVRPISNIVDLTNFIMLELGTPMHAFDLDSLKNKKVLVREARDGEKFKTLDGKERDLKSGDILITDGEEIIGLGGIMGGLDSEINENTKNVLIEGACFNEDKIRKTSKRLNLRSEASGRFEKGLDPNLCEISVNRMCHLAQVLNIGNVIDGQIDVYKNKVEEKVIELSKEKNNNLMGIELSTEEIASILQRLEIKCQINGDIISAKVPTFRRDINIAEDLIEEVARIYGYANIEKKALRGELSVGSRPHHREIEIRIKNFLTGLGYNEFMTYSFVSPTIFDKLNIDKDDPIRDTLNILNPLGEDYSIMRPSLIPSMIDALSKNAARFNENVAGFEIGNTFFKSQKELPEEKLKLVMGFYDIGDFYYLKESIEKILWNVGLSGFTYKRIKKSYLHTGRCAEIFYKGHSLGILGEVHPLVLKNYSMKKKVYVAELDFDFITENSINNYTFKELFKYPSIKRDFAFVMDRDIEASQIEKIAKDNGKDLLESFKVFDIYEGDNIEKGKKSLAFSLVFRSKDRTLTDDDISAISDNVVKAIEKQLGAVLRS</sequence>
<dbReference type="SUPFAM" id="SSF46955">
    <property type="entry name" value="Putative DNA-binding domain"/>
    <property type="match status" value="1"/>
</dbReference>
<evidence type="ECO:0000256" key="7">
    <source>
        <dbReference type="ARBA" id="ARBA00022723"/>
    </source>
</evidence>
<dbReference type="SUPFAM" id="SSF54991">
    <property type="entry name" value="Anticodon-binding domain of PheRS"/>
    <property type="match status" value="1"/>
</dbReference>
<evidence type="ECO:0000256" key="15">
    <source>
        <dbReference type="HAMAP-Rule" id="MF_00283"/>
    </source>
</evidence>
<dbReference type="SUPFAM" id="SSF56037">
    <property type="entry name" value="PheT/TilS domain"/>
    <property type="match status" value="1"/>
</dbReference>
<dbReference type="Gene3D" id="2.40.50.140">
    <property type="entry name" value="Nucleic acid-binding proteins"/>
    <property type="match status" value="1"/>
</dbReference>
<accession>A0A379C7M3</accession>
<dbReference type="InterPro" id="IPR002547">
    <property type="entry name" value="tRNA-bd_dom"/>
</dbReference>
<evidence type="ECO:0000256" key="6">
    <source>
        <dbReference type="ARBA" id="ARBA00022598"/>
    </source>
</evidence>
<dbReference type="CDD" id="cd00769">
    <property type="entry name" value="PheRS_beta_core"/>
    <property type="match status" value="1"/>
</dbReference>
<feature type="domain" description="TRNA-binding" evidence="17">
    <location>
        <begin position="39"/>
        <end position="153"/>
    </location>
</feature>
<feature type="domain" description="FDX-ACB" evidence="18">
    <location>
        <begin position="699"/>
        <end position="792"/>
    </location>
</feature>
<evidence type="ECO:0000256" key="9">
    <source>
        <dbReference type="ARBA" id="ARBA00022840"/>
    </source>
</evidence>
<evidence type="ECO:0000256" key="14">
    <source>
        <dbReference type="ARBA" id="ARBA00049255"/>
    </source>
</evidence>
<dbReference type="RefSeq" id="WP_019035050.1">
    <property type="nucleotide sequence ID" value="NZ_UGSZ01000001.1"/>
</dbReference>
<evidence type="ECO:0000256" key="8">
    <source>
        <dbReference type="ARBA" id="ARBA00022741"/>
    </source>
</evidence>
<dbReference type="Gene3D" id="3.30.56.10">
    <property type="match status" value="2"/>
</dbReference>
<dbReference type="Pfam" id="PF03484">
    <property type="entry name" value="B5"/>
    <property type="match status" value="1"/>
</dbReference>
<dbReference type="InterPro" id="IPR045060">
    <property type="entry name" value="Phe-tRNA-ligase_IIc_bsu"/>
</dbReference>
<evidence type="ECO:0000256" key="3">
    <source>
        <dbReference type="ARBA" id="ARBA00011209"/>
    </source>
</evidence>
<dbReference type="AlphaFoldDB" id="A0A379C7M3"/>
<dbReference type="Gene3D" id="3.30.930.10">
    <property type="entry name" value="Bira Bifunctional Protein, Domain 2"/>
    <property type="match status" value="1"/>
</dbReference>
<evidence type="ECO:0000256" key="12">
    <source>
        <dbReference type="ARBA" id="ARBA00022917"/>
    </source>
</evidence>
<dbReference type="InterPro" id="IPR036690">
    <property type="entry name" value="Fdx_antiC-bd_sf"/>
</dbReference>
<keyword evidence="8 15" id="KW-0547">Nucleotide-binding</keyword>
<evidence type="ECO:0000256" key="10">
    <source>
        <dbReference type="ARBA" id="ARBA00022842"/>
    </source>
</evidence>
<comment type="similarity">
    <text evidence="2 15">Belongs to the phenylalanyl-tRNA synthetase beta subunit family. Type 1 subfamily.</text>
</comment>
<dbReference type="GO" id="GO:0005524">
    <property type="term" value="F:ATP binding"/>
    <property type="evidence" value="ECO:0007669"/>
    <property type="project" value="UniProtKB-UniRule"/>
</dbReference>
<dbReference type="GO" id="GO:0009328">
    <property type="term" value="C:phenylalanine-tRNA ligase complex"/>
    <property type="evidence" value="ECO:0007669"/>
    <property type="project" value="TreeGrafter"/>
</dbReference>
<dbReference type="FunFam" id="3.30.70.380:FF:000001">
    <property type="entry name" value="Phenylalanine--tRNA ligase beta subunit"/>
    <property type="match status" value="1"/>
</dbReference>
<dbReference type="NCBIfam" id="TIGR00472">
    <property type="entry name" value="pheT_bact"/>
    <property type="match status" value="1"/>
</dbReference>
<dbReference type="STRING" id="1122949.GCA_000378725_01387"/>
<dbReference type="PANTHER" id="PTHR10947">
    <property type="entry name" value="PHENYLALANYL-TRNA SYNTHETASE BETA CHAIN AND LEUCINE-RICH REPEAT-CONTAINING PROTEIN 47"/>
    <property type="match status" value="1"/>
</dbReference>
<dbReference type="InterPro" id="IPR005121">
    <property type="entry name" value="Fdx_antiC-bd"/>
</dbReference>
<keyword evidence="4 15" id="KW-0963">Cytoplasm</keyword>
<dbReference type="InterPro" id="IPR005146">
    <property type="entry name" value="B3/B4_tRNA-bd"/>
</dbReference>
<keyword evidence="11 16" id="KW-0694">RNA-binding</keyword>
<dbReference type="SMART" id="SM00873">
    <property type="entry name" value="B3_4"/>
    <property type="match status" value="1"/>
</dbReference>
<dbReference type="GO" id="GO:0006432">
    <property type="term" value="P:phenylalanyl-tRNA aminoacylation"/>
    <property type="evidence" value="ECO:0007669"/>
    <property type="project" value="UniProtKB-UniRule"/>
</dbReference>
<dbReference type="GO" id="GO:0140096">
    <property type="term" value="F:catalytic activity, acting on a protein"/>
    <property type="evidence" value="ECO:0007669"/>
    <property type="project" value="UniProtKB-ARBA"/>
</dbReference>
<dbReference type="SMART" id="SM00874">
    <property type="entry name" value="B5"/>
    <property type="match status" value="1"/>
</dbReference>
<comment type="subunit">
    <text evidence="3 15">Tetramer of two alpha and two beta subunits.</text>
</comment>
<evidence type="ECO:0000313" key="20">
    <source>
        <dbReference type="EMBL" id="SUB57636.1"/>
    </source>
</evidence>
<dbReference type="FunFam" id="3.30.56.10:FF:000002">
    <property type="entry name" value="Phenylalanine--tRNA ligase beta subunit"/>
    <property type="match status" value="1"/>
</dbReference>
<keyword evidence="10 15" id="KW-0460">Magnesium</keyword>
<evidence type="ECO:0000256" key="5">
    <source>
        <dbReference type="ARBA" id="ARBA00022555"/>
    </source>
</evidence>
<dbReference type="PROSITE" id="PS51447">
    <property type="entry name" value="FDX_ACB"/>
    <property type="match status" value="1"/>
</dbReference>
<dbReference type="InterPro" id="IPR005147">
    <property type="entry name" value="tRNA_synthase_B5-dom"/>
</dbReference>
<dbReference type="SUPFAM" id="SSF50249">
    <property type="entry name" value="Nucleic acid-binding proteins"/>
    <property type="match status" value="1"/>
</dbReference>
<dbReference type="Pfam" id="PF03483">
    <property type="entry name" value="B3_4"/>
    <property type="match status" value="1"/>
</dbReference>
<feature type="binding site" evidence="15">
    <location>
        <position position="460"/>
    </location>
    <ligand>
        <name>Mg(2+)</name>
        <dbReference type="ChEBI" id="CHEBI:18420"/>
        <note>shared with alpha subunit</note>
    </ligand>
</feature>
<protein>
    <recommendedName>
        <fullName evidence="15">Phenylalanine--tRNA ligase beta subunit</fullName>
        <ecNumber evidence="15">6.1.1.20</ecNumber>
    </recommendedName>
    <alternativeName>
        <fullName evidence="15">Phenylalanyl-tRNA synthetase beta subunit</fullName>
        <shortName evidence="15">PheRS</shortName>
    </alternativeName>
</protein>
<dbReference type="InterPro" id="IPR041616">
    <property type="entry name" value="PheRS_beta_core"/>
</dbReference>
<dbReference type="GO" id="GO:0000287">
    <property type="term" value="F:magnesium ion binding"/>
    <property type="evidence" value="ECO:0007669"/>
    <property type="project" value="UniProtKB-UniRule"/>
</dbReference>
<keyword evidence="5 16" id="KW-0820">tRNA-binding</keyword>
<keyword evidence="6 15" id="KW-0436">Ligase</keyword>
<reference evidence="20 21" key="1">
    <citation type="submission" date="2018-06" db="EMBL/GenBank/DDBJ databases">
        <authorList>
            <consortium name="Pathogen Informatics"/>
            <person name="Doyle S."/>
        </authorList>
    </citation>
    <scope>NUCLEOTIDE SEQUENCE [LARGE SCALE GENOMIC DNA]</scope>
    <source>
        <strain evidence="20 21">NCTC13149</strain>
    </source>
</reference>
<organism evidence="20 21">
    <name type="scientific">Peptoniphilus lacrimalis</name>
    <dbReference type="NCBI Taxonomy" id="33031"/>
    <lineage>
        <taxon>Bacteria</taxon>
        <taxon>Bacillati</taxon>
        <taxon>Bacillota</taxon>
        <taxon>Tissierellia</taxon>
        <taxon>Tissierellales</taxon>
        <taxon>Peptoniphilaceae</taxon>
        <taxon>Peptoniphilus</taxon>
    </lineage>
</organism>
<comment type="cofactor">
    <cofactor evidence="15">
        <name>Mg(2+)</name>
        <dbReference type="ChEBI" id="CHEBI:18420"/>
    </cofactor>
    <text evidence="15">Binds 2 magnesium ions per tetramer.</text>
</comment>
<dbReference type="InterPro" id="IPR020825">
    <property type="entry name" value="Phe-tRNA_synthase-like_B3/B4"/>
</dbReference>
<evidence type="ECO:0000259" key="19">
    <source>
        <dbReference type="PROSITE" id="PS51483"/>
    </source>
</evidence>
<feature type="binding site" evidence="15">
    <location>
        <position position="466"/>
    </location>
    <ligand>
        <name>Mg(2+)</name>
        <dbReference type="ChEBI" id="CHEBI:18420"/>
        <note>shared with alpha subunit</note>
    </ligand>
</feature>
<dbReference type="Pfam" id="PF01588">
    <property type="entry name" value="tRNA_bind"/>
    <property type="match status" value="1"/>
</dbReference>
<evidence type="ECO:0000256" key="1">
    <source>
        <dbReference type="ARBA" id="ARBA00004496"/>
    </source>
</evidence>
<dbReference type="SMART" id="SM00896">
    <property type="entry name" value="FDX-ACB"/>
    <property type="match status" value="1"/>
</dbReference>
<dbReference type="InterPro" id="IPR009061">
    <property type="entry name" value="DNA-bd_dom_put_sf"/>
</dbReference>
<dbReference type="SUPFAM" id="SSF55681">
    <property type="entry name" value="Class II aaRS and biotin synthetases"/>
    <property type="match status" value="1"/>
</dbReference>
<proteinExistence type="inferred from homology"/>
<dbReference type="CDD" id="cd02796">
    <property type="entry name" value="tRNA_bind_bactPheRS"/>
    <property type="match status" value="1"/>
</dbReference>
<comment type="catalytic activity">
    <reaction evidence="14 15">
        <text>tRNA(Phe) + L-phenylalanine + ATP = L-phenylalanyl-tRNA(Phe) + AMP + diphosphate + H(+)</text>
        <dbReference type="Rhea" id="RHEA:19413"/>
        <dbReference type="Rhea" id="RHEA-COMP:9668"/>
        <dbReference type="Rhea" id="RHEA-COMP:9699"/>
        <dbReference type="ChEBI" id="CHEBI:15378"/>
        <dbReference type="ChEBI" id="CHEBI:30616"/>
        <dbReference type="ChEBI" id="CHEBI:33019"/>
        <dbReference type="ChEBI" id="CHEBI:58095"/>
        <dbReference type="ChEBI" id="CHEBI:78442"/>
        <dbReference type="ChEBI" id="CHEBI:78531"/>
        <dbReference type="ChEBI" id="CHEBI:456215"/>
        <dbReference type="EC" id="6.1.1.20"/>
    </reaction>
</comment>
<dbReference type="OrthoDB" id="9805455at2"/>